<dbReference type="EMBL" id="REGN01005688">
    <property type="protein sequence ID" value="RNA12463.1"/>
    <property type="molecule type" value="Genomic_DNA"/>
</dbReference>
<dbReference type="AlphaFoldDB" id="A0A3M7QMF9"/>
<name>A0A3M7QMF9_BRAPC</name>
<organism evidence="1 2">
    <name type="scientific">Brachionus plicatilis</name>
    <name type="common">Marine rotifer</name>
    <name type="synonym">Brachionus muelleri</name>
    <dbReference type="NCBI Taxonomy" id="10195"/>
    <lineage>
        <taxon>Eukaryota</taxon>
        <taxon>Metazoa</taxon>
        <taxon>Spiralia</taxon>
        <taxon>Gnathifera</taxon>
        <taxon>Rotifera</taxon>
        <taxon>Eurotatoria</taxon>
        <taxon>Monogononta</taxon>
        <taxon>Pseudotrocha</taxon>
        <taxon>Ploima</taxon>
        <taxon>Brachionidae</taxon>
        <taxon>Brachionus</taxon>
    </lineage>
</organism>
<evidence type="ECO:0000313" key="1">
    <source>
        <dbReference type="EMBL" id="RNA12463.1"/>
    </source>
</evidence>
<gene>
    <name evidence="1" type="ORF">BpHYR1_001358</name>
</gene>
<protein>
    <submittedName>
        <fullName evidence="1">Uncharacterized protein</fullName>
    </submittedName>
</protein>
<keyword evidence="2" id="KW-1185">Reference proteome</keyword>
<proteinExistence type="predicted"/>
<reference evidence="1 2" key="1">
    <citation type="journal article" date="2018" name="Sci. Rep.">
        <title>Genomic signatures of local adaptation to the degree of environmental predictability in rotifers.</title>
        <authorList>
            <person name="Franch-Gras L."/>
            <person name="Hahn C."/>
            <person name="Garcia-Roger E.M."/>
            <person name="Carmona M.J."/>
            <person name="Serra M."/>
            <person name="Gomez A."/>
        </authorList>
    </citation>
    <scope>NUCLEOTIDE SEQUENCE [LARGE SCALE GENOMIC DNA]</scope>
    <source>
        <strain evidence="1">HYR1</strain>
    </source>
</reference>
<comment type="caution">
    <text evidence="1">The sequence shown here is derived from an EMBL/GenBank/DDBJ whole genome shotgun (WGS) entry which is preliminary data.</text>
</comment>
<dbReference type="Proteomes" id="UP000276133">
    <property type="component" value="Unassembled WGS sequence"/>
</dbReference>
<sequence>MASMVLVSFIINPNFDINPEYQFKAINNLIDCSHHPKTPKTLVVIALFLSVHQNWEKHSNDPLIITSISTES</sequence>
<evidence type="ECO:0000313" key="2">
    <source>
        <dbReference type="Proteomes" id="UP000276133"/>
    </source>
</evidence>
<accession>A0A3M7QMF9</accession>